<keyword evidence="2" id="KW-1185">Reference proteome</keyword>
<dbReference type="EMBL" id="JALJXV010000002">
    <property type="protein sequence ID" value="MCP1674017.1"/>
    <property type="molecule type" value="Genomic_DNA"/>
</dbReference>
<sequence>MRGPDSRLQLAKRRNQRKQALPAFVEGLRSVVGLGLDIESRLLSLEDSADYEQRLQG</sequence>
<evidence type="ECO:0000313" key="2">
    <source>
        <dbReference type="Proteomes" id="UP001205843"/>
    </source>
</evidence>
<gene>
    <name evidence="1" type="ORF">J2T57_001116</name>
</gene>
<reference evidence="1" key="1">
    <citation type="submission" date="2022-03" db="EMBL/GenBank/DDBJ databases">
        <title>Genomic Encyclopedia of Type Strains, Phase III (KMG-III): the genomes of soil and plant-associated and newly described type strains.</title>
        <authorList>
            <person name="Whitman W."/>
        </authorList>
    </citation>
    <scope>NUCLEOTIDE SEQUENCE</scope>
    <source>
        <strain evidence="1">ANL 6-2</strain>
    </source>
</reference>
<protein>
    <submittedName>
        <fullName evidence="1">Uncharacterized protein</fullName>
    </submittedName>
</protein>
<evidence type="ECO:0000313" key="1">
    <source>
        <dbReference type="EMBL" id="MCP1674017.1"/>
    </source>
</evidence>
<organism evidence="1 2">
    <name type="scientific">Natronocella acetinitrilica</name>
    <dbReference type="NCBI Taxonomy" id="414046"/>
    <lineage>
        <taxon>Bacteria</taxon>
        <taxon>Pseudomonadati</taxon>
        <taxon>Pseudomonadota</taxon>
        <taxon>Gammaproteobacteria</taxon>
        <taxon>Chromatiales</taxon>
        <taxon>Ectothiorhodospiraceae</taxon>
        <taxon>Natronocella</taxon>
    </lineage>
</organism>
<proteinExistence type="predicted"/>
<dbReference type="Proteomes" id="UP001205843">
    <property type="component" value="Unassembled WGS sequence"/>
</dbReference>
<accession>A0AAE3KFG0</accession>
<comment type="caution">
    <text evidence="1">The sequence shown here is derived from an EMBL/GenBank/DDBJ whole genome shotgun (WGS) entry which is preliminary data.</text>
</comment>
<name>A0AAE3KFG0_9GAMM</name>
<dbReference type="AlphaFoldDB" id="A0AAE3KFG0"/>